<evidence type="ECO:0000256" key="1">
    <source>
        <dbReference type="SAM" id="Phobius"/>
    </source>
</evidence>
<name>A0A2P2N1G4_RHIMU</name>
<keyword evidence="1" id="KW-1133">Transmembrane helix</keyword>
<reference evidence="2" key="1">
    <citation type="submission" date="2018-02" db="EMBL/GenBank/DDBJ databases">
        <title>Rhizophora mucronata_Transcriptome.</title>
        <authorList>
            <person name="Meera S.P."/>
            <person name="Sreeshan A."/>
            <person name="Augustine A."/>
        </authorList>
    </citation>
    <scope>NUCLEOTIDE SEQUENCE</scope>
    <source>
        <tissue evidence="2">Leaf</tissue>
    </source>
</reference>
<organism evidence="2">
    <name type="scientific">Rhizophora mucronata</name>
    <name type="common">Asiatic mangrove</name>
    <dbReference type="NCBI Taxonomy" id="61149"/>
    <lineage>
        <taxon>Eukaryota</taxon>
        <taxon>Viridiplantae</taxon>
        <taxon>Streptophyta</taxon>
        <taxon>Embryophyta</taxon>
        <taxon>Tracheophyta</taxon>
        <taxon>Spermatophyta</taxon>
        <taxon>Magnoliopsida</taxon>
        <taxon>eudicotyledons</taxon>
        <taxon>Gunneridae</taxon>
        <taxon>Pentapetalae</taxon>
        <taxon>rosids</taxon>
        <taxon>fabids</taxon>
        <taxon>Malpighiales</taxon>
        <taxon>Rhizophoraceae</taxon>
        <taxon>Rhizophora</taxon>
    </lineage>
</organism>
<keyword evidence="1" id="KW-0472">Membrane</keyword>
<sequence length="26" mass="3018">MIDFFLFACEILDSLLSVFCLIFLGF</sequence>
<protein>
    <submittedName>
        <fullName evidence="2">Uncharacterized protein</fullName>
    </submittedName>
</protein>
<accession>A0A2P2N1G4</accession>
<dbReference type="AlphaFoldDB" id="A0A2P2N1G4"/>
<feature type="transmembrane region" description="Helical" evidence="1">
    <location>
        <begin position="5"/>
        <end position="24"/>
    </location>
</feature>
<evidence type="ECO:0000313" key="2">
    <source>
        <dbReference type="EMBL" id="MBX36286.1"/>
    </source>
</evidence>
<keyword evidence="1" id="KW-0812">Transmembrane</keyword>
<dbReference type="EMBL" id="GGEC01055802">
    <property type="protein sequence ID" value="MBX36286.1"/>
    <property type="molecule type" value="Transcribed_RNA"/>
</dbReference>
<proteinExistence type="predicted"/>